<dbReference type="AlphaFoldDB" id="A0A8J2JSW2"/>
<protein>
    <recommendedName>
        <fullName evidence="7">RNA-binding protein 48</fullName>
    </recommendedName>
</protein>
<dbReference type="Proteomes" id="UP000708208">
    <property type="component" value="Unassembled WGS sequence"/>
</dbReference>
<evidence type="ECO:0000256" key="1">
    <source>
        <dbReference type="ARBA" id="ARBA00022664"/>
    </source>
</evidence>
<evidence type="ECO:0000256" key="4">
    <source>
        <dbReference type="ARBA" id="ARBA00023187"/>
    </source>
</evidence>
<dbReference type="PANTHER" id="PTHR20957">
    <property type="entry name" value="RNA-BINDING PROTEIN 48"/>
    <property type="match status" value="1"/>
</dbReference>
<name>A0A8J2JSW2_9HEXA</name>
<dbReference type="GO" id="GO:0006397">
    <property type="term" value="P:mRNA processing"/>
    <property type="evidence" value="ECO:0007669"/>
    <property type="project" value="UniProtKB-KW"/>
</dbReference>
<dbReference type="GO" id="GO:0005654">
    <property type="term" value="C:nucleoplasm"/>
    <property type="evidence" value="ECO:0007669"/>
    <property type="project" value="TreeGrafter"/>
</dbReference>
<comment type="caution">
    <text evidence="5">The sequence shown here is derived from an EMBL/GenBank/DDBJ whole genome shotgun (WGS) entry which is preliminary data.</text>
</comment>
<keyword evidence="1" id="KW-0507">mRNA processing</keyword>
<keyword evidence="6" id="KW-1185">Reference proteome</keyword>
<dbReference type="InterPro" id="IPR039599">
    <property type="entry name" value="RBM48"/>
</dbReference>
<dbReference type="OrthoDB" id="78358at2759"/>
<accession>A0A8J2JSW2</accession>
<dbReference type="PANTHER" id="PTHR20957:SF0">
    <property type="entry name" value="RNA-BINDING PROTEIN 48"/>
    <property type="match status" value="1"/>
</dbReference>
<sequence>MESTLSRSHGGNTDVRNACSSASSSKCGSGLTPCEHHVQEEVCQTRAVYRQGKEFTAVKVYTVNHESRYLILQNIPDLNLQEELRRLCGRFGAIQEFGPVSASKYPPGTPFTAVYVVKYASTHHARYAKRKLDNRAFYGGLIHICYAPELESVLETREKLLER</sequence>
<evidence type="ECO:0000256" key="2">
    <source>
        <dbReference type="ARBA" id="ARBA00022728"/>
    </source>
</evidence>
<dbReference type="EMBL" id="CAJVCH010101299">
    <property type="protein sequence ID" value="CAG7723651.1"/>
    <property type="molecule type" value="Genomic_DNA"/>
</dbReference>
<dbReference type="CDD" id="cd12442">
    <property type="entry name" value="RRM_RBM48"/>
    <property type="match status" value="1"/>
</dbReference>
<reference evidence="5" key="1">
    <citation type="submission" date="2021-06" db="EMBL/GenBank/DDBJ databases">
        <authorList>
            <person name="Hodson N. C."/>
            <person name="Mongue J. A."/>
            <person name="Jaron S. K."/>
        </authorList>
    </citation>
    <scope>NUCLEOTIDE SEQUENCE</scope>
</reference>
<proteinExistence type="predicted"/>
<dbReference type="GO" id="GO:0003723">
    <property type="term" value="F:RNA binding"/>
    <property type="evidence" value="ECO:0007669"/>
    <property type="project" value="UniProtKB-KW"/>
</dbReference>
<evidence type="ECO:0008006" key="7">
    <source>
        <dbReference type="Google" id="ProtNLM"/>
    </source>
</evidence>
<feature type="non-terminal residue" evidence="5">
    <location>
        <position position="1"/>
    </location>
</feature>
<dbReference type="GO" id="GO:0005681">
    <property type="term" value="C:spliceosomal complex"/>
    <property type="evidence" value="ECO:0007669"/>
    <property type="project" value="UniProtKB-KW"/>
</dbReference>
<evidence type="ECO:0000313" key="6">
    <source>
        <dbReference type="Proteomes" id="UP000708208"/>
    </source>
</evidence>
<keyword evidence="4" id="KW-0508">mRNA splicing</keyword>
<evidence type="ECO:0000256" key="3">
    <source>
        <dbReference type="ARBA" id="ARBA00022884"/>
    </source>
</evidence>
<keyword evidence="2" id="KW-0747">Spliceosome</keyword>
<dbReference type="GO" id="GO:0008380">
    <property type="term" value="P:RNA splicing"/>
    <property type="evidence" value="ECO:0007669"/>
    <property type="project" value="UniProtKB-KW"/>
</dbReference>
<organism evidence="5 6">
    <name type="scientific">Allacma fusca</name>
    <dbReference type="NCBI Taxonomy" id="39272"/>
    <lineage>
        <taxon>Eukaryota</taxon>
        <taxon>Metazoa</taxon>
        <taxon>Ecdysozoa</taxon>
        <taxon>Arthropoda</taxon>
        <taxon>Hexapoda</taxon>
        <taxon>Collembola</taxon>
        <taxon>Symphypleona</taxon>
        <taxon>Sminthuridae</taxon>
        <taxon>Allacma</taxon>
    </lineage>
</organism>
<keyword evidence="3" id="KW-0694">RNA-binding</keyword>
<gene>
    <name evidence="5" type="ORF">AFUS01_LOCUS12726</name>
</gene>
<dbReference type="InterPro" id="IPR034264">
    <property type="entry name" value="RBM48_RRM"/>
</dbReference>
<evidence type="ECO:0000313" key="5">
    <source>
        <dbReference type="EMBL" id="CAG7723651.1"/>
    </source>
</evidence>